<reference evidence="11" key="1">
    <citation type="submission" date="2020-10" db="EMBL/GenBank/DDBJ databases">
        <authorList>
            <person name="Gilroy R."/>
        </authorList>
    </citation>
    <scope>NUCLEOTIDE SEQUENCE</scope>
    <source>
        <strain evidence="11">23406</strain>
    </source>
</reference>
<evidence type="ECO:0000256" key="1">
    <source>
        <dbReference type="ARBA" id="ARBA00000439"/>
    </source>
</evidence>
<comment type="catalytic activity">
    <reaction evidence="1 10">
        <text>Transfers a segment of a (1-&gt;4)-alpha-D-glucan to a new position in an acceptor, which may be glucose or a (1-&gt;4)-alpha-D-glucan.</text>
        <dbReference type="EC" id="2.4.1.25"/>
    </reaction>
</comment>
<evidence type="ECO:0000256" key="6">
    <source>
        <dbReference type="ARBA" id="ARBA00022679"/>
    </source>
</evidence>
<dbReference type="PANTHER" id="PTHR32438">
    <property type="entry name" value="4-ALPHA-GLUCANOTRANSFERASE DPE1, CHLOROPLASTIC/AMYLOPLASTIC"/>
    <property type="match status" value="1"/>
</dbReference>
<sequence>MRKSGILLPVSALTGEYGIGDFGKGALHFIDFLRSTACSVWQILPITTIGMGNSPYSGVSTFGGNYLFVDLTAFPERWISQAELAALKYNGTPYRVNYAHAKWAKKEGLKLAFSRLNDDDRAELQSFAAQNADWLEDYAVYMALKETEGEGGWMHWPEKLRLRDPATLKAYRKQYADLIEFYRFEQMVFFKQWRALKRYANENGVEVFGDLPIYVAEDSVDVWAHPELFLLDKNLRPTKVAGVPPDYFAEDGQLWGNPLYDYKRMEKDGFGWFVRRIVHNLDLYDILRIDHFRGLHRYWAVPAGAATAKEGAWEEGPQMKLWKEVRKVVPNPRIVAEDLGIIDDGVVQYLADTGFPGMRVFQFAFDGFKENPHLPYNYIRNTVAYSATHDNTTTLGWLYELNPETRAEVLRYIDFAGNDWGTGGRNATAVKSIWRTLLSSVADTVIFPLQDLCAYGGDTRLNIPGVAEGNWEFRATLGTLEDVDVEFLRYLNVLYGRVNGGIC</sequence>
<dbReference type="Gene3D" id="3.20.20.80">
    <property type="entry name" value="Glycosidases"/>
    <property type="match status" value="1"/>
</dbReference>
<comment type="caution">
    <text evidence="11">The sequence shown here is derived from an EMBL/GenBank/DDBJ whole genome shotgun (WGS) entry which is preliminary data.</text>
</comment>
<name>A0A9D1SWK8_9FIRM</name>
<comment type="similarity">
    <text evidence="2 10">Belongs to the disproportionating enzyme family.</text>
</comment>
<evidence type="ECO:0000256" key="10">
    <source>
        <dbReference type="RuleBase" id="RU361207"/>
    </source>
</evidence>
<evidence type="ECO:0000256" key="2">
    <source>
        <dbReference type="ARBA" id="ARBA00005684"/>
    </source>
</evidence>
<dbReference type="Proteomes" id="UP000886891">
    <property type="component" value="Unassembled WGS sequence"/>
</dbReference>
<protein>
    <recommendedName>
        <fullName evidence="4 10">4-alpha-glucanotransferase</fullName>
        <ecNumber evidence="3 10">2.4.1.25</ecNumber>
    </recommendedName>
    <alternativeName>
        <fullName evidence="8 10">Amylomaltase</fullName>
    </alternativeName>
    <alternativeName>
        <fullName evidence="9 10">Disproportionating enzyme</fullName>
    </alternativeName>
</protein>
<keyword evidence="6 10" id="KW-0808">Transferase</keyword>
<dbReference type="AlphaFoldDB" id="A0A9D1SWK8"/>
<dbReference type="InterPro" id="IPR003385">
    <property type="entry name" value="Glyco_hydro_77"/>
</dbReference>
<evidence type="ECO:0000256" key="7">
    <source>
        <dbReference type="ARBA" id="ARBA00023277"/>
    </source>
</evidence>
<dbReference type="NCBIfam" id="NF011080">
    <property type="entry name" value="PRK14508.1-3"/>
    <property type="match status" value="1"/>
</dbReference>
<reference evidence="11" key="2">
    <citation type="journal article" date="2021" name="PeerJ">
        <title>Extensive microbial diversity within the chicken gut microbiome revealed by metagenomics and culture.</title>
        <authorList>
            <person name="Gilroy R."/>
            <person name="Ravi A."/>
            <person name="Getino M."/>
            <person name="Pursley I."/>
            <person name="Horton D.L."/>
            <person name="Alikhan N.F."/>
            <person name="Baker D."/>
            <person name="Gharbi K."/>
            <person name="Hall N."/>
            <person name="Watson M."/>
            <person name="Adriaenssens E.M."/>
            <person name="Foster-Nyarko E."/>
            <person name="Jarju S."/>
            <person name="Secka A."/>
            <person name="Antonio M."/>
            <person name="Oren A."/>
            <person name="Chaudhuri R.R."/>
            <person name="La Ragione R."/>
            <person name="Hildebrand F."/>
            <person name="Pallen M.J."/>
        </authorList>
    </citation>
    <scope>NUCLEOTIDE SEQUENCE</scope>
    <source>
        <strain evidence="11">23406</strain>
    </source>
</reference>
<evidence type="ECO:0000256" key="5">
    <source>
        <dbReference type="ARBA" id="ARBA00022676"/>
    </source>
</evidence>
<dbReference type="Pfam" id="PF02446">
    <property type="entry name" value="Glyco_hydro_77"/>
    <property type="match status" value="1"/>
</dbReference>
<keyword evidence="5 10" id="KW-0328">Glycosyltransferase</keyword>
<dbReference type="NCBIfam" id="TIGR00217">
    <property type="entry name" value="malQ"/>
    <property type="match status" value="1"/>
</dbReference>
<dbReference type="InterPro" id="IPR017853">
    <property type="entry name" value="GH"/>
</dbReference>
<dbReference type="SUPFAM" id="SSF51445">
    <property type="entry name" value="(Trans)glycosidases"/>
    <property type="match status" value="1"/>
</dbReference>
<gene>
    <name evidence="11" type="primary">malQ</name>
    <name evidence="11" type="ORF">IAB14_01250</name>
</gene>
<proteinExistence type="inferred from homology"/>
<evidence type="ECO:0000313" key="12">
    <source>
        <dbReference type="Proteomes" id="UP000886891"/>
    </source>
</evidence>
<organism evidence="11 12">
    <name type="scientific">Candidatus Stercoripulliclostridium merdipullorum</name>
    <dbReference type="NCBI Taxonomy" id="2840952"/>
    <lineage>
        <taxon>Bacteria</taxon>
        <taxon>Bacillati</taxon>
        <taxon>Bacillota</taxon>
        <taxon>Clostridia</taxon>
        <taxon>Eubacteriales</taxon>
        <taxon>Candidatus Stercoripulliclostridium</taxon>
    </lineage>
</organism>
<evidence type="ECO:0000256" key="8">
    <source>
        <dbReference type="ARBA" id="ARBA00031423"/>
    </source>
</evidence>
<accession>A0A9D1SWK8</accession>
<evidence type="ECO:0000256" key="9">
    <source>
        <dbReference type="ARBA" id="ARBA00031501"/>
    </source>
</evidence>
<dbReference type="EMBL" id="DVOH01000013">
    <property type="protein sequence ID" value="HIU99722.1"/>
    <property type="molecule type" value="Genomic_DNA"/>
</dbReference>
<evidence type="ECO:0000256" key="3">
    <source>
        <dbReference type="ARBA" id="ARBA00012560"/>
    </source>
</evidence>
<dbReference type="PANTHER" id="PTHR32438:SF5">
    <property type="entry name" value="4-ALPHA-GLUCANOTRANSFERASE DPE1, CHLOROPLASTIC_AMYLOPLASTIC"/>
    <property type="match status" value="1"/>
</dbReference>
<dbReference type="EC" id="2.4.1.25" evidence="3 10"/>
<evidence type="ECO:0000313" key="11">
    <source>
        <dbReference type="EMBL" id="HIU99722.1"/>
    </source>
</evidence>
<keyword evidence="7 10" id="KW-0119">Carbohydrate metabolism</keyword>
<dbReference type="GO" id="GO:0005975">
    <property type="term" value="P:carbohydrate metabolic process"/>
    <property type="evidence" value="ECO:0007669"/>
    <property type="project" value="InterPro"/>
</dbReference>
<dbReference type="GO" id="GO:0004134">
    <property type="term" value="F:4-alpha-glucanotransferase activity"/>
    <property type="evidence" value="ECO:0007669"/>
    <property type="project" value="UniProtKB-EC"/>
</dbReference>
<evidence type="ECO:0000256" key="4">
    <source>
        <dbReference type="ARBA" id="ARBA00020295"/>
    </source>
</evidence>